<feature type="domain" description="DED" evidence="3">
    <location>
        <begin position="20"/>
        <end position="100"/>
    </location>
</feature>
<accession>A0ABY7FSG6</accession>
<feature type="region of interest" description="Disordered" evidence="2">
    <location>
        <begin position="165"/>
        <end position="210"/>
    </location>
</feature>
<protein>
    <recommendedName>
        <fullName evidence="3">DED domain-containing protein</fullName>
    </recommendedName>
</protein>
<feature type="compositionally biased region" description="Polar residues" evidence="2">
    <location>
        <begin position="177"/>
        <end position="199"/>
    </location>
</feature>
<keyword evidence="1" id="KW-0053">Apoptosis</keyword>
<dbReference type="InterPro" id="IPR011029">
    <property type="entry name" value="DEATH-like_dom_sf"/>
</dbReference>
<feature type="compositionally biased region" description="Basic and acidic residues" evidence="2">
    <location>
        <begin position="201"/>
        <end position="210"/>
    </location>
</feature>
<reference evidence="4" key="1">
    <citation type="submission" date="2022-11" db="EMBL/GenBank/DDBJ databases">
        <title>Centuries of genome instability and evolution in soft-shell clam transmissible cancer (bioRxiv).</title>
        <authorList>
            <person name="Hart S.F.M."/>
            <person name="Yonemitsu M.A."/>
            <person name="Giersch R.M."/>
            <person name="Beal B.F."/>
            <person name="Arriagada G."/>
            <person name="Davis B.W."/>
            <person name="Ostrander E.A."/>
            <person name="Goff S.P."/>
            <person name="Metzger M.J."/>
        </authorList>
    </citation>
    <scope>NUCLEOTIDE SEQUENCE</scope>
    <source>
        <strain evidence="4">MELC-2E11</strain>
        <tissue evidence="4">Siphon/mantle</tissue>
    </source>
</reference>
<gene>
    <name evidence="4" type="ORF">MAR_037478</name>
</gene>
<keyword evidence="5" id="KW-1185">Reference proteome</keyword>
<dbReference type="Proteomes" id="UP001164746">
    <property type="component" value="Chromosome 13"/>
</dbReference>
<dbReference type="Pfam" id="PF01335">
    <property type="entry name" value="DED"/>
    <property type="match status" value="1"/>
</dbReference>
<dbReference type="SMART" id="SM00031">
    <property type="entry name" value="DED"/>
    <property type="match status" value="1"/>
</dbReference>
<evidence type="ECO:0000259" key="3">
    <source>
        <dbReference type="PROSITE" id="PS50168"/>
    </source>
</evidence>
<organism evidence="4 5">
    <name type="scientific">Mya arenaria</name>
    <name type="common">Soft-shell clam</name>
    <dbReference type="NCBI Taxonomy" id="6604"/>
    <lineage>
        <taxon>Eukaryota</taxon>
        <taxon>Metazoa</taxon>
        <taxon>Spiralia</taxon>
        <taxon>Lophotrochozoa</taxon>
        <taxon>Mollusca</taxon>
        <taxon>Bivalvia</taxon>
        <taxon>Autobranchia</taxon>
        <taxon>Heteroconchia</taxon>
        <taxon>Euheterodonta</taxon>
        <taxon>Imparidentia</taxon>
        <taxon>Neoheterodontei</taxon>
        <taxon>Myida</taxon>
        <taxon>Myoidea</taxon>
        <taxon>Myidae</taxon>
        <taxon>Mya</taxon>
    </lineage>
</organism>
<dbReference type="Gene3D" id="1.10.533.10">
    <property type="entry name" value="Death Domain, Fas"/>
    <property type="match status" value="1"/>
</dbReference>
<evidence type="ECO:0000313" key="5">
    <source>
        <dbReference type="Proteomes" id="UP001164746"/>
    </source>
</evidence>
<evidence type="ECO:0000256" key="2">
    <source>
        <dbReference type="SAM" id="MobiDB-lite"/>
    </source>
</evidence>
<evidence type="ECO:0000313" key="4">
    <source>
        <dbReference type="EMBL" id="WAR23809.1"/>
    </source>
</evidence>
<proteinExistence type="predicted"/>
<sequence>MSNFTRSGPCFRAKLRKIRPFTALLLDVSQMLEDSELSHLKLAILTDGLVTKKVLSGIKHTSDLIRHLKELDIVNEQDTEYLENVLLKIGRRDVIKTIEKYHRKRTEATANQTVPKVIAPSDYTHIKSINARPVETDVSCSDFPPRLLRGELSVLSLSTQPEACLHAGSNESDDTKSNSQESAMSIDFSQENKCSQMSISDDEKSAYIAA</sequence>
<dbReference type="EMBL" id="CP111024">
    <property type="protein sequence ID" value="WAR23809.1"/>
    <property type="molecule type" value="Genomic_DNA"/>
</dbReference>
<evidence type="ECO:0000256" key="1">
    <source>
        <dbReference type="ARBA" id="ARBA00022703"/>
    </source>
</evidence>
<name>A0ABY7FSG6_MYAAR</name>
<dbReference type="PANTHER" id="PTHR48169">
    <property type="entry name" value="DED DOMAIN-CONTAINING PROTEIN"/>
    <property type="match status" value="1"/>
</dbReference>
<dbReference type="PROSITE" id="PS50168">
    <property type="entry name" value="DED"/>
    <property type="match status" value="1"/>
</dbReference>
<dbReference type="PANTHER" id="PTHR48169:SF7">
    <property type="entry name" value="CASPASE 10"/>
    <property type="match status" value="1"/>
</dbReference>
<dbReference type="SUPFAM" id="SSF47986">
    <property type="entry name" value="DEATH domain"/>
    <property type="match status" value="1"/>
</dbReference>
<dbReference type="InterPro" id="IPR001875">
    <property type="entry name" value="DED_dom"/>
</dbReference>